<accession>A0A445MWQ7</accession>
<protein>
    <submittedName>
        <fullName evidence="2">Uncharacterized protein</fullName>
    </submittedName>
</protein>
<feature type="region of interest" description="Disordered" evidence="1">
    <location>
        <begin position="33"/>
        <end position="56"/>
    </location>
</feature>
<evidence type="ECO:0000256" key="1">
    <source>
        <dbReference type="SAM" id="MobiDB-lite"/>
    </source>
</evidence>
<reference evidence="2" key="1">
    <citation type="submission" date="2018-01" db="EMBL/GenBank/DDBJ databases">
        <authorList>
            <person name="Regsiter A."/>
            <person name="William W."/>
        </authorList>
    </citation>
    <scope>NUCLEOTIDE SEQUENCE</scope>
    <source>
        <strain evidence="2">TRIP AH-1</strain>
    </source>
</reference>
<organism evidence="2">
    <name type="scientific">uncultured Desulfobacterium sp</name>
    <dbReference type="NCBI Taxonomy" id="201089"/>
    <lineage>
        <taxon>Bacteria</taxon>
        <taxon>Pseudomonadati</taxon>
        <taxon>Thermodesulfobacteriota</taxon>
        <taxon>Desulfobacteria</taxon>
        <taxon>Desulfobacterales</taxon>
        <taxon>Desulfobacteriaceae</taxon>
        <taxon>Desulfobacterium</taxon>
        <taxon>environmental samples</taxon>
    </lineage>
</organism>
<sequence>MAEVNITAVVLGAAPPMTPMRFGRTAHKVMGTSANIPDRTRPYPKQSGTDNAKDFSIKGRTKGTIMSRIAQRIKPKY</sequence>
<evidence type="ECO:0000313" key="2">
    <source>
        <dbReference type="EMBL" id="SPD73926.1"/>
    </source>
</evidence>
<gene>
    <name evidence="2" type="ORF">PITCH_A2030070</name>
</gene>
<proteinExistence type="predicted"/>
<dbReference type="EMBL" id="OJIN01000117">
    <property type="protein sequence ID" value="SPD73926.1"/>
    <property type="molecule type" value="Genomic_DNA"/>
</dbReference>
<dbReference type="AlphaFoldDB" id="A0A445MWQ7"/>
<name>A0A445MWQ7_9BACT</name>